<evidence type="ECO:0000313" key="1">
    <source>
        <dbReference type="EMBL" id="JAH90879.1"/>
    </source>
</evidence>
<proteinExistence type="predicted"/>
<reference evidence="1" key="1">
    <citation type="submission" date="2014-11" db="EMBL/GenBank/DDBJ databases">
        <authorList>
            <person name="Amaro Gonzalez C."/>
        </authorList>
    </citation>
    <scope>NUCLEOTIDE SEQUENCE</scope>
</reference>
<dbReference type="EMBL" id="GBXM01017698">
    <property type="protein sequence ID" value="JAH90879.1"/>
    <property type="molecule type" value="Transcribed_RNA"/>
</dbReference>
<accession>A0A0E9WKG0</accession>
<reference evidence="1" key="2">
    <citation type="journal article" date="2015" name="Fish Shellfish Immunol.">
        <title>Early steps in the European eel (Anguilla anguilla)-Vibrio vulnificus interaction in the gills: Role of the RtxA13 toxin.</title>
        <authorList>
            <person name="Callol A."/>
            <person name="Pajuelo D."/>
            <person name="Ebbesson L."/>
            <person name="Teles M."/>
            <person name="MacKenzie S."/>
            <person name="Amaro C."/>
        </authorList>
    </citation>
    <scope>NUCLEOTIDE SEQUENCE</scope>
</reference>
<name>A0A0E9WKG0_ANGAN</name>
<sequence>MHESVSRMLSGCFGIDIKKPLSSKQSQISTQQNVKVLNQLFTWYIRSQYEPG</sequence>
<protein>
    <submittedName>
        <fullName evidence="1">Uncharacterized protein</fullName>
    </submittedName>
</protein>
<organism evidence="1">
    <name type="scientific">Anguilla anguilla</name>
    <name type="common">European freshwater eel</name>
    <name type="synonym">Muraena anguilla</name>
    <dbReference type="NCBI Taxonomy" id="7936"/>
    <lineage>
        <taxon>Eukaryota</taxon>
        <taxon>Metazoa</taxon>
        <taxon>Chordata</taxon>
        <taxon>Craniata</taxon>
        <taxon>Vertebrata</taxon>
        <taxon>Euteleostomi</taxon>
        <taxon>Actinopterygii</taxon>
        <taxon>Neopterygii</taxon>
        <taxon>Teleostei</taxon>
        <taxon>Anguilliformes</taxon>
        <taxon>Anguillidae</taxon>
        <taxon>Anguilla</taxon>
    </lineage>
</organism>
<dbReference type="AlphaFoldDB" id="A0A0E9WKG0"/>